<dbReference type="OrthoDB" id="9776710at2"/>
<comment type="similarity">
    <text evidence="2">Belongs to the cytochrome ubiquinol oxidase subunit 2 family.</text>
</comment>
<evidence type="ECO:0000313" key="7">
    <source>
        <dbReference type="EMBL" id="UOE19861.1"/>
    </source>
</evidence>
<dbReference type="Proteomes" id="UP000265719">
    <property type="component" value="Chromosome"/>
</dbReference>
<dbReference type="GO" id="GO:0009055">
    <property type="term" value="F:electron transfer activity"/>
    <property type="evidence" value="ECO:0007669"/>
    <property type="project" value="TreeGrafter"/>
</dbReference>
<protein>
    <submittedName>
        <fullName evidence="7">Cytochrome d ubiquinol oxidase subunit II</fullName>
    </submittedName>
</protein>
<keyword evidence="4" id="KW-0812">Transmembrane</keyword>
<dbReference type="EMBL" id="CP063196">
    <property type="protein sequence ID" value="UOE19861.1"/>
    <property type="molecule type" value="Genomic_DNA"/>
</dbReference>
<evidence type="ECO:0000313" key="8">
    <source>
        <dbReference type="Proteomes" id="UP000265719"/>
    </source>
</evidence>
<sequence length="311" mass="31508">MESVAVLFLVGLLAGYFVLAGCDVGLGMLAPYAARTPAERRRLVFAVAPYFLGSEVWLVAAVGVVAGLFPELEGEVVAGHQPLFVALLAGWLWRDAGLWLRGRLDAPGWHAVWDAAVVVGSWTIALSWGLVLAVLLGGGTLSPLSAPVCAVAVAVLFLLRGAAFGAERLVPADDRSGADCAASADTAARATRVLARAGLVAVPVAVVAVWVDGGVDREAAALAGAVVVVGALAATAGLSGPHRSRPTSAVAMAVLPLVAAVGGRLPVAVPDSGSATLVALAAAPMLPAMVVGQVWLYRMVRRPAASSGFFA</sequence>
<comment type="subcellular location">
    <subcellularLocation>
        <location evidence="1">Cell membrane</location>
        <topology evidence="1">Multi-pass membrane protein</topology>
    </subcellularLocation>
</comment>
<evidence type="ECO:0000256" key="2">
    <source>
        <dbReference type="ARBA" id="ARBA00007543"/>
    </source>
</evidence>
<gene>
    <name evidence="7" type="ORF">NI17_000920</name>
</gene>
<dbReference type="PANTHER" id="PTHR43141:SF4">
    <property type="entry name" value="CYTOCHROME BD2 SUBUNIT II"/>
    <property type="match status" value="1"/>
</dbReference>
<dbReference type="GO" id="GO:0070069">
    <property type="term" value="C:cytochrome complex"/>
    <property type="evidence" value="ECO:0007669"/>
    <property type="project" value="TreeGrafter"/>
</dbReference>
<dbReference type="GO" id="GO:0016682">
    <property type="term" value="F:oxidoreductase activity, acting on diphenols and related substances as donors, oxygen as acceptor"/>
    <property type="evidence" value="ECO:0007669"/>
    <property type="project" value="TreeGrafter"/>
</dbReference>
<accession>A0A399G4N6</accession>
<keyword evidence="3" id="KW-1003">Cell membrane</keyword>
<evidence type="ECO:0000256" key="3">
    <source>
        <dbReference type="ARBA" id="ARBA00022475"/>
    </source>
</evidence>
<evidence type="ECO:0000256" key="5">
    <source>
        <dbReference type="ARBA" id="ARBA00022989"/>
    </source>
</evidence>
<proteinExistence type="inferred from homology"/>
<dbReference type="InterPro" id="IPR003317">
    <property type="entry name" value="Cyt-d_oxidase_su2"/>
</dbReference>
<keyword evidence="6" id="KW-0472">Membrane</keyword>
<dbReference type="GO" id="GO:0005886">
    <property type="term" value="C:plasma membrane"/>
    <property type="evidence" value="ECO:0007669"/>
    <property type="project" value="UniProtKB-SubCell"/>
</dbReference>
<dbReference type="AlphaFoldDB" id="A0A399G4N6"/>
<dbReference type="PANTHER" id="PTHR43141">
    <property type="entry name" value="CYTOCHROME BD2 SUBUNIT II"/>
    <property type="match status" value="1"/>
</dbReference>
<dbReference type="RefSeq" id="WP_068687772.1">
    <property type="nucleotide sequence ID" value="NZ_CP063196.1"/>
</dbReference>
<organism evidence="7 8">
    <name type="scientific">Thermobifida halotolerans</name>
    <dbReference type="NCBI Taxonomy" id="483545"/>
    <lineage>
        <taxon>Bacteria</taxon>
        <taxon>Bacillati</taxon>
        <taxon>Actinomycetota</taxon>
        <taxon>Actinomycetes</taxon>
        <taxon>Streptosporangiales</taxon>
        <taxon>Nocardiopsidaceae</taxon>
        <taxon>Thermobifida</taxon>
    </lineage>
</organism>
<dbReference type="Pfam" id="PF02322">
    <property type="entry name" value="Cyt_bd_oxida_II"/>
    <property type="match status" value="1"/>
</dbReference>
<reference evidence="7" key="1">
    <citation type="submission" date="2020-10" db="EMBL/GenBank/DDBJ databases">
        <title>De novo genome project of the cellulose decomposer Thermobifida halotolerans type strain.</title>
        <authorList>
            <person name="Nagy I."/>
            <person name="Horvath B."/>
            <person name="Kukolya J."/>
            <person name="Nagy I."/>
            <person name="Orsini M."/>
        </authorList>
    </citation>
    <scope>NUCLEOTIDE SEQUENCE</scope>
    <source>
        <strain evidence="7">DSM 44931</strain>
    </source>
</reference>
<evidence type="ECO:0000256" key="1">
    <source>
        <dbReference type="ARBA" id="ARBA00004651"/>
    </source>
</evidence>
<evidence type="ECO:0000256" key="6">
    <source>
        <dbReference type="ARBA" id="ARBA00023136"/>
    </source>
</evidence>
<keyword evidence="8" id="KW-1185">Reference proteome</keyword>
<dbReference type="GO" id="GO:0019646">
    <property type="term" value="P:aerobic electron transport chain"/>
    <property type="evidence" value="ECO:0007669"/>
    <property type="project" value="TreeGrafter"/>
</dbReference>
<dbReference type="KEGG" id="thao:NI17_000920"/>
<evidence type="ECO:0000256" key="4">
    <source>
        <dbReference type="ARBA" id="ARBA00022692"/>
    </source>
</evidence>
<keyword evidence="5" id="KW-1133">Transmembrane helix</keyword>
<name>A0A399G4N6_9ACTN</name>